<evidence type="ECO:0000256" key="1">
    <source>
        <dbReference type="SAM" id="SignalP"/>
    </source>
</evidence>
<feature type="signal peptide" evidence="1">
    <location>
        <begin position="1"/>
        <end position="26"/>
    </location>
</feature>
<proteinExistence type="predicted"/>
<accession>A0AAN8EGD7</accession>
<evidence type="ECO:0000313" key="2">
    <source>
        <dbReference type="EMBL" id="KAK5950888.1"/>
    </source>
</evidence>
<dbReference type="Proteomes" id="UP001316803">
    <property type="component" value="Unassembled WGS sequence"/>
</dbReference>
<reference evidence="2 3" key="1">
    <citation type="submission" date="2022-12" db="EMBL/GenBank/DDBJ databases">
        <title>Genomic features and morphological characterization of a novel Knufia sp. strain isolated from spacecraft assembly facility.</title>
        <authorList>
            <person name="Teixeira M."/>
            <person name="Chander A.M."/>
            <person name="Stajich J.E."/>
            <person name="Venkateswaran K."/>
        </authorList>
    </citation>
    <scope>NUCLEOTIDE SEQUENCE [LARGE SCALE GENOMIC DNA]</scope>
    <source>
        <strain evidence="2 3">FJI-L2-BK-P2</strain>
    </source>
</reference>
<feature type="chain" id="PRO_5043017944" evidence="1">
    <location>
        <begin position="27"/>
        <end position="119"/>
    </location>
</feature>
<comment type="caution">
    <text evidence="2">The sequence shown here is derived from an EMBL/GenBank/DDBJ whole genome shotgun (WGS) entry which is preliminary data.</text>
</comment>
<name>A0AAN8EGD7_9EURO</name>
<gene>
    <name evidence="2" type="ORF">OHC33_007959</name>
</gene>
<keyword evidence="3" id="KW-1185">Reference proteome</keyword>
<evidence type="ECO:0000313" key="3">
    <source>
        <dbReference type="Proteomes" id="UP001316803"/>
    </source>
</evidence>
<dbReference type="EMBL" id="JAKLMC020000023">
    <property type="protein sequence ID" value="KAK5950888.1"/>
    <property type="molecule type" value="Genomic_DNA"/>
</dbReference>
<dbReference type="AlphaFoldDB" id="A0AAN8EGD7"/>
<keyword evidence="1" id="KW-0732">Signal</keyword>
<protein>
    <submittedName>
        <fullName evidence="2">Uncharacterized protein</fullName>
    </submittedName>
</protein>
<organism evidence="2 3">
    <name type="scientific">Knufia fluminis</name>
    <dbReference type="NCBI Taxonomy" id="191047"/>
    <lineage>
        <taxon>Eukaryota</taxon>
        <taxon>Fungi</taxon>
        <taxon>Dikarya</taxon>
        <taxon>Ascomycota</taxon>
        <taxon>Pezizomycotina</taxon>
        <taxon>Eurotiomycetes</taxon>
        <taxon>Chaetothyriomycetidae</taxon>
        <taxon>Chaetothyriales</taxon>
        <taxon>Trichomeriaceae</taxon>
        <taxon>Knufia</taxon>
    </lineage>
</organism>
<sequence length="119" mass="13181">MGMMALPDQLLTAFVLGVSMLLLTMGAGVDNEMIGSSVKINRVDHVAGGGSRAAAYGRLALSKEEEDSMVAWGLMPHRRNQVWWPKYQDCVAQNKENAFGDWKDASTWKKYEDQASKSK</sequence>